<evidence type="ECO:0000313" key="3">
    <source>
        <dbReference type="Proteomes" id="UP000053095"/>
    </source>
</evidence>
<feature type="compositionally biased region" description="Basic and acidic residues" evidence="1">
    <location>
        <begin position="82"/>
        <end position="93"/>
    </location>
</feature>
<feature type="compositionally biased region" description="Low complexity" evidence="1">
    <location>
        <begin position="34"/>
        <end position="50"/>
    </location>
</feature>
<evidence type="ECO:0000313" key="2">
    <source>
        <dbReference type="EMBL" id="GAM33774.1"/>
    </source>
</evidence>
<keyword evidence="3" id="KW-1185">Reference proteome</keyword>
<evidence type="ECO:0000256" key="1">
    <source>
        <dbReference type="SAM" id="MobiDB-lite"/>
    </source>
</evidence>
<organism evidence="2 3">
    <name type="scientific">Talaromyces pinophilus</name>
    <name type="common">Penicillium pinophilum</name>
    <dbReference type="NCBI Taxonomy" id="128442"/>
    <lineage>
        <taxon>Eukaryota</taxon>
        <taxon>Fungi</taxon>
        <taxon>Dikarya</taxon>
        <taxon>Ascomycota</taxon>
        <taxon>Pezizomycotina</taxon>
        <taxon>Eurotiomycetes</taxon>
        <taxon>Eurotiomycetidae</taxon>
        <taxon>Eurotiales</taxon>
        <taxon>Trichocomaceae</taxon>
        <taxon>Talaromyces</taxon>
        <taxon>Talaromyces sect. Talaromyces</taxon>
    </lineage>
</organism>
<reference evidence="3" key="1">
    <citation type="journal article" date="2015" name="Genome Announc.">
        <title>Draft genome sequence of Talaromyces cellulolyticus strain Y-94, a source of lignocellulosic biomass-degrading enzymes.</title>
        <authorList>
            <person name="Fujii T."/>
            <person name="Koike H."/>
            <person name="Sawayama S."/>
            <person name="Yano S."/>
            <person name="Inoue H."/>
        </authorList>
    </citation>
    <scope>NUCLEOTIDE SEQUENCE [LARGE SCALE GENOMIC DNA]</scope>
    <source>
        <strain evidence="3">Y-94</strain>
    </source>
</reference>
<proteinExistence type="predicted"/>
<feature type="compositionally biased region" description="Acidic residues" evidence="1">
    <location>
        <begin position="23"/>
        <end position="33"/>
    </location>
</feature>
<dbReference type="EMBL" id="DF933809">
    <property type="protein sequence ID" value="GAM33774.1"/>
    <property type="molecule type" value="Genomic_DNA"/>
</dbReference>
<name>A0A698XLV8_TALPI</name>
<feature type="compositionally biased region" description="Acidic residues" evidence="1">
    <location>
        <begin position="1"/>
        <end position="12"/>
    </location>
</feature>
<dbReference type="Proteomes" id="UP000053095">
    <property type="component" value="Unassembled WGS sequence"/>
</dbReference>
<feature type="compositionally biased region" description="Low complexity" evidence="1">
    <location>
        <begin position="115"/>
        <end position="126"/>
    </location>
</feature>
<feature type="region of interest" description="Disordered" evidence="1">
    <location>
        <begin position="1"/>
        <end position="138"/>
    </location>
</feature>
<sequence>MAEVVGDYDDDPIPPRPRRDDDYSPFDVDEEETQPQQPQQQQQQQQQPLQINEAQPSAATEEQEQRLSRTETNTTTSSPPREATELEEIRRLSTESTSEGSLSSGEYRVPSRQSGTTTITTAAGAGSQETRNRQKKQNWVPDSVRRFWARNVTLEVPHKGNRDYFGMDSTRKNIPSLHAHRSHILYPRRPRSPTLSSPIFQRRGTGRTYIWYKFQVCRYPAQRCVSDLRDSGFVVGCV</sequence>
<feature type="compositionally biased region" description="Low complexity" evidence="1">
    <location>
        <begin position="94"/>
        <end position="105"/>
    </location>
</feature>
<feature type="compositionally biased region" description="Polar residues" evidence="1">
    <location>
        <begin position="70"/>
        <end position="79"/>
    </location>
</feature>
<dbReference type="AlphaFoldDB" id="A0A698XLV8"/>
<protein>
    <submittedName>
        <fullName evidence="2">Uncharacterized protein</fullName>
    </submittedName>
</protein>
<accession>A0A698XLV8</accession>
<gene>
    <name evidence="2" type="ORF">TCE0_013r00920</name>
</gene>